<name>A0A330M103_9GAMM</name>
<keyword evidence="2 4" id="KW-0807">Transducer</keyword>
<keyword evidence="5" id="KW-0812">Transmembrane</keyword>
<dbReference type="Pfam" id="PF00672">
    <property type="entry name" value="HAMP"/>
    <property type="match status" value="1"/>
</dbReference>
<dbReference type="PROSITE" id="PS50885">
    <property type="entry name" value="HAMP"/>
    <property type="match status" value="1"/>
</dbReference>
<protein>
    <submittedName>
        <fullName evidence="8">Methyl-accepting chemotaxis protein</fullName>
    </submittedName>
</protein>
<dbReference type="PROSITE" id="PS50111">
    <property type="entry name" value="CHEMOTAXIS_TRANSDUC_2"/>
    <property type="match status" value="1"/>
</dbReference>
<dbReference type="FunFam" id="1.10.287.950:FF:000001">
    <property type="entry name" value="Methyl-accepting chemotaxis sensory transducer"/>
    <property type="match status" value="1"/>
</dbReference>
<dbReference type="InterPro" id="IPR004089">
    <property type="entry name" value="MCPsignal_dom"/>
</dbReference>
<accession>A0A330M103</accession>
<feature type="domain" description="HAMP" evidence="7">
    <location>
        <begin position="270"/>
        <end position="302"/>
    </location>
</feature>
<keyword evidence="5" id="KW-0472">Membrane</keyword>
<dbReference type="CDD" id="cd06225">
    <property type="entry name" value="HAMP"/>
    <property type="match status" value="1"/>
</dbReference>
<dbReference type="GO" id="GO:0016020">
    <property type="term" value="C:membrane"/>
    <property type="evidence" value="ECO:0007669"/>
    <property type="project" value="UniProtKB-SubCell"/>
</dbReference>
<dbReference type="EMBL" id="LS483452">
    <property type="protein sequence ID" value="SQH75922.1"/>
    <property type="molecule type" value="Genomic_DNA"/>
</dbReference>
<dbReference type="InterPro" id="IPR003660">
    <property type="entry name" value="HAMP_dom"/>
</dbReference>
<evidence type="ECO:0000259" key="7">
    <source>
        <dbReference type="PROSITE" id="PS50885"/>
    </source>
</evidence>
<comment type="subcellular location">
    <subcellularLocation>
        <location evidence="1">Membrane</location>
    </subcellularLocation>
</comment>
<dbReference type="GO" id="GO:0007165">
    <property type="term" value="P:signal transduction"/>
    <property type="evidence" value="ECO:0007669"/>
    <property type="project" value="UniProtKB-KW"/>
</dbReference>
<dbReference type="KEGG" id="sbk:SHEWBE_1956"/>
<evidence type="ECO:0000313" key="9">
    <source>
        <dbReference type="Proteomes" id="UP000250123"/>
    </source>
</evidence>
<evidence type="ECO:0000256" key="2">
    <source>
        <dbReference type="ARBA" id="ARBA00023224"/>
    </source>
</evidence>
<reference evidence="9" key="1">
    <citation type="submission" date="2018-06" db="EMBL/GenBank/DDBJ databases">
        <authorList>
            <person name="Cea G.-C."/>
            <person name="William W."/>
        </authorList>
    </citation>
    <scope>NUCLEOTIDE SEQUENCE [LARGE SCALE GENOMIC DNA]</scope>
    <source>
        <strain evidence="9">DB21MT-2</strain>
    </source>
</reference>
<organism evidence="8 9">
    <name type="scientific">Shewanella benthica</name>
    <dbReference type="NCBI Taxonomy" id="43661"/>
    <lineage>
        <taxon>Bacteria</taxon>
        <taxon>Pseudomonadati</taxon>
        <taxon>Pseudomonadota</taxon>
        <taxon>Gammaproteobacteria</taxon>
        <taxon>Alteromonadales</taxon>
        <taxon>Shewanellaceae</taxon>
        <taxon>Shewanella</taxon>
    </lineage>
</organism>
<dbReference type="Gene3D" id="1.10.287.950">
    <property type="entry name" value="Methyl-accepting chemotaxis protein"/>
    <property type="match status" value="1"/>
</dbReference>
<dbReference type="AlphaFoldDB" id="A0A330M103"/>
<dbReference type="PANTHER" id="PTHR32089:SF55">
    <property type="entry name" value="METHYL ACCEPTING SENSORY TRANSDUCER WITH CACHE_2 SMALL MOLECULE BINDING DOMAIN"/>
    <property type="match status" value="1"/>
</dbReference>
<dbReference type="CDD" id="cd11386">
    <property type="entry name" value="MCP_signal"/>
    <property type="match status" value="1"/>
</dbReference>
<feature type="domain" description="Methyl-accepting transducer" evidence="6">
    <location>
        <begin position="307"/>
        <end position="543"/>
    </location>
</feature>
<feature type="transmembrane region" description="Helical" evidence="5">
    <location>
        <begin position="228"/>
        <end position="251"/>
    </location>
</feature>
<dbReference type="Proteomes" id="UP000250123">
    <property type="component" value="Chromosome SHEWBE"/>
</dbReference>
<dbReference type="PANTHER" id="PTHR32089">
    <property type="entry name" value="METHYL-ACCEPTING CHEMOTAXIS PROTEIN MCPB"/>
    <property type="match status" value="1"/>
</dbReference>
<evidence type="ECO:0000256" key="4">
    <source>
        <dbReference type="PROSITE-ProRule" id="PRU00284"/>
    </source>
</evidence>
<dbReference type="GO" id="GO:0006935">
    <property type="term" value="P:chemotaxis"/>
    <property type="evidence" value="ECO:0007669"/>
    <property type="project" value="UniProtKB-ARBA"/>
</dbReference>
<comment type="similarity">
    <text evidence="3">Belongs to the methyl-accepting chemotaxis (MCP) protein family.</text>
</comment>
<dbReference type="Pfam" id="PF00015">
    <property type="entry name" value="MCPsignal"/>
    <property type="match status" value="1"/>
</dbReference>
<evidence type="ECO:0000259" key="6">
    <source>
        <dbReference type="PROSITE" id="PS50111"/>
    </source>
</evidence>
<dbReference type="OrthoDB" id="2489132at2"/>
<dbReference type="SMART" id="SM00283">
    <property type="entry name" value="MA"/>
    <property type="match status" value="1"/>
</dbReference>
<proteinExistence type="inferred from homology"/>
<dbReference type="SMART" id="SM00304">
    <property type="entry name" value="HAMP"/>
    <property type="match status" value="2"/>
</dbReference>
<dbReference type="SUPFAM" id="SSF58104">
    <property type="entry name" value="Methyl-accepting chemotaxis protein (MCP) signaling domain"/>
    <property type="match status" value="1"/>
</dbReference>
<evidence type="ECO:0000313" key="8">
    <source>
        <dbReference type="EMBL" id="SQH75922.1"/>
    </source>
</evidence>
<gene>
    <name evidence="8" type="ORF">SHEWBE_1956</name>
</gene>
<evidence type="ECO:0000256" key="1">
    <source>
        <dbReference type="ARBA" id="ARBA00004370"/>
    </source>
</evidence>
<evidence type="ECO:0000256" key="5">
    <source>
        <dbReference type="SAM" id="Phobius"/>
    </source>
</evidence>
<evidence type="ECO:0000256" key="3">
    <source>
        <dbReference type="ARBA" id="ARBA00029447"/>
    </source>
</evidence>
<keyword evidence="5" id="KW-1133">Transmembrane helix</keyword>
<sequence length="580" mass="63521">MANKLSFKVKILSTLLFIFIATISTSFLSANYYISSYILASEERNINALMGLVDAQITENINGKIHLAESLKLDGNSLSEITKNSGFASITRVINNKVISDKGPIDNVIQAKKVREQLTQATSTELSNIFYHNKTPFVSITIPKGQGNGNIFYMDLTEIQKKLSQVSLNGQYIKISDPLNQALYSNKIDGELTPFFHDLNIGNKTWTLTAYLDNERIVNNTNSLSRNITLALFIVSIITLSVSLFIINGTFKHLSSLRDIIVGLSRGDADLTLRLDVYSQDDLGKIAGGINSFIENLQKMMLDVSQSNHGIQLEINELTTKTDSNKALLNAHTLETEKVVTAINEMSATAESVAQNGARAAEFTQSTNDEAERSKIVVQEATDSLSQLAQQVDGMAQSIGTMSQDFEKIDAVLRVIGEIAEQTNLLALNAAIEAARAGEQGRGFAVVADEVRALAARTKQSTSEVDRMLSDLRSATRLVVSSMDSTQKSCSKTVDTNSRVMVSLENMTSSITKINDLTTEIAFSAKEQSVVTEDVNINMIEIHEMIRQLSSNAVDTVDSTQRLIQANVQLNHVVGGFKLN</sequence>